<organism evidence="7 8">
    <name type="scientific">Breznakiella homolactica</name>
    <dbReference type="NCBI Taxonomy" id="2798577"/>
    <lineage>
        <taxon>Bacteria</taxon>
        <taxon>Pseudomonadati</taxon>
        <taxon>Spirochaetota</taxon>
        <taxon>Spirochaetia</taxon>
        <taxon>Spirochaetales</taxon>
        <taxon>Breznakiellaceae</taxon>
        <taxon>Breznakiella</taxon>
    </lineage>
</organism>
<name>A0A7T7XNJ5_9SPIR</name>
<evidence type="ECO:0000256" key="3">
    <source>
        <dbReference type="ARBA" id="ARBA00010286"/>
    </source>
</evidence>
<dbReference type="InterPro" id="IPR011059">
    <property type="entry name" value="Metal-dep_hydrolase_composite"/>
</dbReference>
<dbReference type="KEGG" id="bhc:JFL75_01270"/>
<dbReference type="InterPro" id="IPR006680">
    <property type="entry name" value="Amidohydro-rel"/>
</dbReference>
<evidence type="ECO:0000259" key="6">
    <source>
        <dbReference type="Pfam" id="PF01979"/>
    </source>
</evidence>
<dbReference type="EMBL" id="CP067089">
    <property type="protein sequence ID" value="QQO09578.1"/>
    <property type="molecule type" value="Genomic_DNA"/>
</dbReference>
<protein>
    <submittedName>
        <fullName evidence="7">Amidohydrolase family protein</fullName>
    </submittedName>
</protein>
<comment type="similarity">
    <text evidence="3">Belongs to the metallo-dependent hydrolases superfamily. DHOase family. Class I DHOase subfamily.</text>
</comment>
<sequence length="379" mass="40918">MYSFLIKNGRVLDPSSGVDTVMDLAVEDGVIVMPESSSAAEDVQIIDAAGCLVVPGLIDAHAHVNYGSSDNSFQAETGCFPSGVTTVLDGGTCGVSGFQNFYNSVIAGSQVTIKSFLNVGSVGQTSHLNPEELDPARFETEKILRYCEKYRDNIVGIKLRLGAPMLKNHGTGALTASVQLARQAGLPLVVHMIDCPLPVDEVLPQLAPGDVYCHVFHNTGDGVILDKNGNVLPEVFEAQRRGVLFDVAHGRGGASIKMARAALDQGFKPDLITSDLSRFSLYRMPAHSLGYILSEYLHLGFSVEELIRLSTETPAKAFLGNKAGFIRPGAPADLAILRVLEKPVRFTDYLGEVLEGSRLIRCEMTLKSGEPVFRQTDFF</sequence>
<proteinExistence type="inferred from homology"/>
<evidence type="ECO:0000256" key="4">
    <source>
        <dbReference type="ARBA" id="ARBA00022723"/>
    </source>
</evidence>
<dbReference type="GO" id="GO:0046872">
    <property type="term" value="F:metal ion binding"/>
    <property type="evidence" value="ECO:0007669"/>
    <property type="project" value="UniProtKB-KW"/>
</dbReference>
<accession>A0A7T7XNJ5</accession>
<dbReference type="Proteomes" id="UP000595917">
    <property type="component" value="Chromosome"/>
</dbReference>
<gene>
    <name evidence="7" type="ORF">JFL75_01270</name>
</gene>
<feature type="domain" description="Amidohydrolase-related" evidence="6">
    <location>
        <begin position="52"/>
        <end position="192"/>
    </location>
</feature>
<evidence type="ECO:0000256" key="2">
    <source>
        <dbReference type="ARBA" id="ARBA00002368"/>
    </source>
</evidence>
<dbReference type="InterPro" id="IPR002195">
    <property type="entry name" value="Dihydroorotase_CS"/>
</dbReference>
<comment type="function">
    <text evidence="2">Catalyzes the reversible cyclization of carbamoyl aspartate to dihydroorotate.</text>
</comment>
<dbReference type="PANTHER" id="PTHR42717:SF1">
    <property type="entry name" value="IMIDAZOLONEPROPIONASE AND RELATED AMIDOHYDROLASES"/>
    <property type="match status" value="1"/>
</dbReference>
<dbReference type="GO" id="GO:0016812">
    <property type="term" value="F:hydrolase activity, acting on carbon-nitrogen (but not peptide) bonds, in cyclic amides"/>
    <property type="evidence" value="ECO:0007669"/>
    <property type="project" value="InterPro"/>
</dbReference>
<evidence type="ECO:0000256" key="5">
    <source>
        <dbReference type="ARBA" id="ARBA00022801"/>
    </source>
</evidence>
<dbReference type="Pfam" id="PF01979">
    <property type="entry name" value="Amidohydro_1"/>
    <property type="match status" value="1"/>
</dbReference>
<evidence type="ECO:0000256" key="1">
    <source>
        <dbReference type="ARBA" id="ARBA00001947"/>
    </source>
</evidence>
<dbReference type="GO" id="GO:0019213">
    <property type="term" value="F:deacetylase activity"/>
    <property type="evidence" value="ECO:0007669"/>
    <property type="project" value="InterPro"/>
</dbReference>
<dbReference type="AlphaFoldDB" id="A0A7T7XNJ5"/>
<dbReference type="Gene3D" id="2.30.40.10">
    <property type="entry name" value="Urease, subunit C, domain 1"/>
    <property type="match status" value="1"/>
</dbReference>
<evidence type="ECO:0000313" key="7">
    <source>
        <dbReference type="EMBL" id="QQO09578.1"/>
    </source>
</evidence>
<keyword evidence="5" id="KW-0378">Hydrolase</keyword>
<dbReference type="SUPFAM" id="SSF51556">
    <property type="entry name" value="Metallo-dependent hydrolases"/>
    <property type="match status" value="1"/>
</dbReference>
<dbReference type="PANTHER" id="PTHR42717">
    <property type="entry name" value="DIHYDROOROTASE-RELATED"/>
    <property type="match status" value="1"/>
</dbReference>
<dbReference type="PROSITE" id="PS00482">
    <property type="entry name" value="DIHYDROOROTASE_1"/>
    <property type="match status" value="1"/>
</dbReference>
<evidence type="ECO:0000313" key="8">
    <source>
        <dbReference type="Proteomes" id="UP000595917"/>
    </source>
</evidence>
<keyword evidence="4" id="KW-0479">Metal-binding</keyword>
<comment type="cofactor">
    <cofactor evidence="1">
        <name>Zn(2+)</name>
        <dbReference type="ChEBI" id="CHEBI:29105"/>
    </cofactor>
</comment>
<dbReference type="RefSeq" id="WP_215626881.1">
    <property type="nucleotide sequence ID" value="NZ_CP067089.2"/>
</dbReference>
<dbReference type="InterPro" id="IPR032466">
    <property type="entry name" value="Metal_Hydrolase"/>
</dbReference>
<dbReference type="InterPro" id="IPR020043">
    <property type="entry name" value="Deacetylase_Atu3266-like"/>
</dbReference>
<dbReference type="SUPFAM" id="SSF51338">
    <property type="entry name" value="Composite domain of metallo-dependent hydrolases"/>
    <property type="match status" value="1"/>
</dbReference>
<dbReference type="Gene3D" id="3.20.20.140">
    <property type="entry name" value="Metal-dependent hydrolases"/>
    <property type="match status" value="1"/>
</dbReference>
<reference evidence="7" key="1">
    <citation type="submission" date="2021-01" db="EMBL/GenBank/DDBJ databases">
        <title>Description of Breznakiella homolactica.</title>
        <authorList>
            <person name="Song Y."/>
            <person name="Brune A."/>
        </authorList>
    </citation>
    <scope>NUCLEOTIDE SEQUENCE</scope>
    <source>
        <strain evidence="7">RmG30</strain>
    </source>
</reference>
<keyword evidence="8" id="KW-1185">Reference proteome</keyword>